<evidence type="ECO:0000256" key="5">
    <source>
        <dbReference type="ARBA" id="ARBA00022703"/>
    </source>
</evidence>
<evidence type="ECO:0000256" key="1">
    <source>
        <dbReference type="ARBA" id="ARBA00004477"/>
    </source>
</evidence>
<comment type="similarity">
    <text evidence="2">Belongs to the TMEM214 family.</text>
</comment>
<dbReference type="PANTHER" id="PTHR13448:SF0">
    <property type="entry name" value="TRANSMEMBRANE PROTEIN 214"/>
    <property type="match status" value="1"/>
</dbReference>
<dbReference type="AlphaFoldDB" id="A0AAV7K7K0"/>
<sequence>MSLEPREFSNNPQGWKQVEKGGKIRDAPTGKKKSNFNPNAHRPQKRDPLEGAVSKFNALTLHGDTDPDLSQRKKSETQDMKKKKKAPQEPPPPPRPRFEELLPSIKAKELSSYIERQSKKFDSEVWLRDVVRFLQSHLEADPKQYGPLMDPQDSLFPFSALSNEIRQILLQALENQSDRVLEFLFIQCIREELIPALNKDTPTYGVRIMLKAICVQRYHPVVSYCKKIPELIRSYASNNKICLSILWAVYNINTLLPTFSLWIDAMFPVLLGQAARDVHRCVWNSLSNLLAYHKSIGTEIPRQIVKPYEHTDILIAFAKLHDNNASDEIKHEFSRVCKLLQFYVYQYEPQNTLRGHFNNLLLHLNSKGSTFLHNQYIHCLYACITCDSHCTKLWCRDILSKLKATNLLLRYMVDMKEQTVDALNKINIKKEGVKQSNSSLNLFSGLREELTNELNPLFAENHASEEYRQTLDMLLIMEKESTKIRVVEQVKKVSWFRRVFWFSFIFFLSALFVDIATHETIRVTFFGRFLDDVGILPVIIIAQDTFAKRFPQVIEFLGVAREWSGVQLAISWREIKLFMEYTLPRLMNLLLNTLVGFSSFILSYVHPVLVYLAAKFEIFSLWFYSNIFLSNFVQHTLNDVLKSIDTYIHTSRS</sequence>
<keyword evidence="4 12" id="KW-0812">Transmembrane</keyword>
<keyword evidence="6" id="KW-0256">Endoplasmic reticulum</keyword>
<evidence type="ECO:0000256" key="4">
    <source>
        <dbReference type="ARBA" id="ARBA00022692"/>
    </source>
</evidence>
<dbReference type="Pfam" id="PF10151">
    <property type="entry name" value="TMEM214"/>
    <property type="match status" value="1"/>
</dbReference>
<dbReference type="GO" id="GO:0006915">
    <property type="term" value="P:apoptotic process"/>
    <property type="evidence" value="ECO:0007669"/>
    <property type="project" value="UniProtKB-KW"/>
</dbReference>
<evidence type="ECO:0000256" key="6">
    <source>
        <dbReference type="ARBA" id="ARBA00022824"/>
    </source>
</evidence>
<accession>A0AAV7K7K0</accession>
<keyword evidence="14" id="KW-1185">Reference proteome</keyword>
<evidence type="ECO:0000256" key="2">
    <source>
        <dbReference type="ARBA" id="ARBA00007984"/>
    </source>
</evidence>
<evidence type="ECO:0000256" key="7">
    <source>
        <dbReference type="ARBA" id="ARBA00022989"/>
    </source>
</evidence>
<comment type="subunit">
    <text evidence="3">Constitutively interacts with CASP4; required for the localization of procaspase 4 to the ER.</text>
</comment>
<dbReference type="EMBL" id="JAKMXF010000133">
    <property type="protein sequence ID" value="KAI6656955.1"/>
    <property type="molecule type" value="Genomic_DNA"/>
</dbReference>
<dbReference type="GO" id="GO:0005794">
    <property type="term" value="C:Golgi apparatus"/>
    <property type="evidence" value="ECO:0007669"/>
    <property type="project" value="TreeGrafter"/>
</dbReference>
<gene>
    <name evidence="13" type="ORF">LOD99_16257</name>
</gene>
<evidence type="ECO:0000256" key="8">
    <source>
        <dbReference type="ARBA" id="ARBA00023136"/>
    </source>
</evidence>
<evidence type="ECO:0000256" key="11">
    <source>
        <dbReference type="SAM" id="MobiDB-lite"/>
    </source>
</evidence>
<dbReference type="GO" id="GO:0005789">
    <property type="term" value="C:endoplasmic reticulum membrane"/>
    <property type="evidence" value="ECO:0007669"/>
    <property type="project" value="UniProtKB-SubCell"/>
</dbReference>
<evidence type="ECO:0000313" key="14">
    <source>
        <dbReference type="Proteomes" id="UP001165289"/>
    </source>
</evidence>
<dbReference type="InterPro" id="IPR019308">
    <property type="entry name" value="TMEM214"/>
</dbReference>
<evidence type="ECO:0000313" key="13">
    <source>
        <dbReference type="EMBL" id="KAI6656955.1"/>
    </source>
</evidence>
<evidence type="ECO:0000256" key="9">
    <source>
        <dbReference type="ARBA" id="ARBA00023180"/>
    </source>
</evidence>
<comment type="subcellular location">
    <subcellularLocation>
        <location evidence="1">Endoplasmic reticulum membrane</location>
        <topology evidence="1">Multi-pass membrane protein</topology>
    </subcellularLocation>
</comment>
<dbReference type="PANTHER" id="PTHR13448">
    <property type="entry name" value="TRANSMEMBRANE PROTEIN 214"/>
    <property type="match status" value="1"/>
</dbReference>
<name>A0AAV7K7K0_9METZ</name>
<reference evidence="13 14" key="1">
    <citation type="journal article" date="2023" name="BMC Biol.">
        <title>The compact genome of the sponge Oopsacas minuta (Hexactinellida) is lacking key metazoan core genes.</title>
        <authorList>
            <person name="Santini S."/>
            <person name="Schenkelaars Q."/>
            <person name="Jourda C."/>
            <person name="Duchesne M."/>
            <person name="Belahbib H."/>
            <person name="Rocher C."/>
            <person name="Selva M."/>
            <person name="Riesgo A."/>
            <person name="Vervoort M."/>
            <person name="Leys S.P."/>
            <person name="Kodjabachian L."/>
            <person name="Le Bivic A."/>
            <person name="Borchiellini C."/>
            <person name="Claverie J.M."/>
            <person name="Renard E."/>
        </authorList>
    </citation>
    <scope>NUCLEOTIDE SEQUENCE [LARGE SCALE GENOMIC DNA]</scope>
    <source>
        <strain evidence="13">SPO-2</strain>
    </source>
</reference>
<feature type="compositionally biased region" description="Basic and acidic residues" evidence="11">
    <location>
        <begin position="63"/>
        <end position="80"/>
    </location>
</feature>
<evidence type="ECO:0000256" key="3">
    <source>
        <dbReference type="ARBA" id="ARBA00011720"/>
    </source>
</evidence>
<protein>
    <recommendedName>
        <fullName evidence="15">Transmembrane protein 214</fullName>
    </recommendedName>
</protein>
<comment type="function">
    <text evidence="10">Critical mediator, in cooperation with CASP4, of endoplasmic reticulum-stress induced apoptosis. Required or the activation of CASP4 following endoplasmic reticulum stress.</text>
</comment>
<keyword evidence="8 12" id="KW-0472">Membrane</keyword>
<keyword evidence="5" id="KW-0053">Apoptosis</keyword>
<dbReference type="Proteomes" id="UP001165289">
    <property type="component" value="Unassembled WGS sequence"/>
</dbReference>
<proteinExistence type="inferred from homology"/>
<feature type="compositionally biased region" description="Basic and acidic residues" evidence="11">
    <location>
        <begin position="17"/>
        <end position="29"/>
    </location>
</feature>
<feature type="transmembrane region" description="Helical" evidence="12">
    <location>
        <begin position="499"/>
        <end position="517"/>
    </location>
</feature>
<organism evidence="13 14">
    <name type="scientific">Oopsacas minuta</name>
    <dbReference type="NCBI Taxonomy" id="111878"/>
    <lineage>
        <taxon>Eukaryota</taxon>
        <taxon>Metazoa</taxon>
        <taxon>Porifera</taxon>
        <taxon>Hexactinellida</taxon>
        <taxon>Hexasterophora</taxon>
        <taxon>Lyssacinosida</taxon>
        <taxon>Leucopsacidae</taxon>
        <taxon>Oopsacas</taxon>
    </lineage>
</organism>
<comment type="caution">
    <text evidence="13">The sequence shown here is derived from an EMBL/GenBank/DDBJ whole genome shotgun (WGS) entry which is preliminary data.</text>
</comment>
<feature type="transmembrane region" description="Helical" evidence="12">
    <location>
        <begin position="586"/>
        <end position="605"/>
    </location>
</feature>
<evidence type="ECO:0008006" key="15">
    <source>
        <dbReference type="Google" id="ProtNLM"/>
    </source>
</evidence>
<keyword evidence="7 12" id="KW-1133">Transmembrane helix</keyword>
<keyword evidence="9" id="KW-0325">Glycoprotein</keyword>
<evidence type="ECO:0000256" key="10">
    <source>
        <dbReference type="ARBA" id="ARBA00024938"/>
    </source>
</evidence>
<evidence type="ECO:0000256" key="12">
    <source>
        <dbReference type="SAM" id="Phobius"/>
    </source>
</evidence>
<feature type="region of interest" description="Disordered" evidence="11">
    <location>
        <begin position="1"/>
        <end position="100"/>
    </location>
</feature>